<protein>
    <submittedName>
        <fullName evidence="1">DUF3368 domain-containing protein</fullName>
    </submittedName>
</protein>
<sequence length="47" mass="5318">MGTLGLILRAKRLGVIISVRPLLDKVRLTDFWVTESLFEFILTEAGE</sequence>
<accession>A0ABW5M028</accession>
<dbReference type="EMBL" id="JBHULN010000003">
    <property type="protein sequence ID" value="MFD2570357.1"/>
    <property type="molecule type" value="Genomic_DNA"/>
</dbReference>
<evidence type="ECO:0000313" key="2">
    <source>
        <dbReference type="Proteomes" id="UP001597469"/>
    </source>
</evidence>
<reference evidence="2" key="1">
    <citation type="journal article" date="2019" name="Int. J. Syst. Evol. Microbiol.">
        <title>The Global Catalogue of Microorganisms (GCM) 10K type strain sequencing project: providing services to taxonomists for standard genome sequencing and annotation.</title>
        <authorList>
            <consortium name="The Broad Institute Genomics Platform"/>
            <consortium name="The Broad Institute Genome Sequencing Center for Infectious Disease"/>
            <person name="Wu L."/>
            <person name="Ma J."/>
        </authorList>
    </citation>
    <scope>NUCLEOTIDE SEQUENCE [LARGE SCALE GENOMIC DNA]</scope>
    <source>
        <strain evidence="2">KCTC 42805</strain>
    </source>
</reference>
<dbReference type="InterPro" id="IPR021799">
    <property type="entry name" value="PIN-like_prokaryotic"/>
</dbReference>
<evidence type="ECO:0000313" key="1">
    <source>
        <dbReference type="EMBL" id="MFD2570357.1"/>
    </source>
</evidence>
<name>A0ABW5M028_9BACT</name>
<gene>
    <name evidence="1" type="ORF">ACFSUS_06905</name>
</gene>
<dbReference type="Pfam" id="PF11848">
    <property type="entry name" value="DUF3368"/>
    <property type="match status" value="1"/>
</dbReference>
<keyword evidence="2" id="KW-1185">Reference proteome</keyword>
<dbReference type="RefSeq" id="WP_381520962.1">
    <property type="nucleotide sequence ID" value="NZ_JBHULN010000003.1"/>
</dbReference>
<dbReference type="Proteomes" id="UP001597469">
    <property type="component" value="Unassembled WGS sequence"/>
</dbReference>
<proteinExistence type="predicted"/>
<organism evidence="1 2">
    <name type="scientific">Spirosoma soli</name>
    <dbReference type="NCBI Taxonomy" id="1770529"/>
    <lineage>
        <taxon>Bacteria</taxon>
        <taxon>Pseudomonadati</taxon>
        <taxon>Bacteroidota</taxon>
        <taxon>Cytophagia</taxon>
        <taxon>Cytophagales</taxon>
        <taxon>Cytophagaceae</taxon>
        <taxon>Spirosoma</taxon>
    </lineage>
</organism>
<comment type="caution">
    <text evidence="1">The sequence shown here is derived from an EMBL/GenBank/DDBJ whole genome shotgun (WGS) entry which is preliminary data.</text>
</comment>